<sequence>MEQPIITRDGAYDRLTFVHGGRTRVIRRRRPDDGFAYYSVPESLRGPSMLLLPLDTLLSTAAAANDDTGRRRRSKRARVATSIEAAI</sequence>
<dbReference type="Proteomes" id="UP001054889">
    <property type="component" value="Unassembled WGS sequence"/>
</dbReference>
<evidence type="ECO:0000313" key="2">
    <source>
        <dbReference type="EMBL" id="GJM88110.1"/>
    </source>
</evidence>
<evidence type="ECO:0000256" key="1">
    <source>
        <dbReference type="SAM" id="MobiDB-lite"/>
    </source>
</evidence>
<reference evidence="2" key="1">
    <citation type="journal article" date="2018" name="DNA Res.">
        <title>Multiple hybrid de novo genome assembly of finger millet, an orphan allotetraploid crop.</title>
        <authorList>
            <person name="Hatakeyama M."/>
            <person name="Aluri S."/>
            <person name="Balachadran M.T."/>
            <person name="Sivarajan S.R."/>
            <person name="Patrignani A."/>
            <person name="Gruter S."/>
            <person name="Poveda L."/>
            <person name="Shimizu-Inatsugi R."/>
            <person name="Baeten J."/>
            <person name="Francoijs K.J."/>
            <person name="Nataraja K.N."/>
            <person name="Reddy Y.A.N."/>
            <person name="Phadnis S."/>
            <person name="Ravikumar R.L."/>
            <person name="Schlapbach R."/>
            <person name="Sreeman S.M."/>
            <person name="Shimizu K.K."/>
        </authorList>
    </citation>
    <scope>NUCLEOTIDE SEQUENCE</scope>
</reference>
<dbReference type="EMBL" id="BQKI01000002">
    <property type="protein sequence ID" value="GJM88110.1"/>
    <property type="molecule type" value="Genomic_DNA"/>
</dbReference>
<accession>A0AAV5BP48</accession>
<dbReference type="AlphaFoldDB" id="A0AAV5BP48"/>
<organism evidence="2 3">
    <name type="scientific">Eleusine coracana subsp. coracana</name>
    <dbReference type="NCBI Taxonomy" id="191504"/>
    <lineage>
        <taxon>Eukaryota</taxon>
        <taxon>Viridiplantae</taxon>
        <taxon>Streptophyta</taxon>
        <taxon>Embryophyta</taxon>
        <taxon>Tracheophyta</taxon>
        <taxon>Spermatophyta</taxon>
        <taxon>Magnoliopsida</taxon>
        <taxon>Liliopsida</taxon>
        <taxon>Poales</taxon>
        <taxon>Poaceae</taxon>
        <taxon>PACMAD clade</taxon>
        <taxon>Chloridoideae</taxon>
        <taxon>Cynodonteae</taxon>
        <taxon>Eleusininae</taxon>
        <taxon>Eleusine</taxon>
    </lineage>
</organism>
<feature type="region of interest" description="Disordered" evidence="1">
    <location>
        <begin position="65"/>
        <end position="87"/>
    </location>
</feature>
<evidence type="ECO:0000313" key="3">
    <source>
        <dbReference type="Proteomes" id="UP001054889"/>
    </source>
</evidence>
<proteinExistence type="predicted"/>
<reference evidence="2" key="2">
    <citation type="submission" date="2021-12" db="EMBL/GenBank/DDBJ databases">
        <title>Resequencing data analysis of finger millet.</title>
        <authorList>
            <person name="Hatakeyama M."/>
            <person name="Aluri S."/>
            <person name="Balachadran M.T."/>
            <person name="Sivarajan S.R."/>
            <person name="Poveda L."/>
            <person name="Shimizu-Inatsugi R."/>
            <person name="Schlapbach R."/>
            <person name="Sreeman S.M."/>
            <person name="Shimizu K.K."/>
        </authorList>
    </citation>
    <scope>NUCLEOTIDE SEQUENCE</scope>
</reference>
<protein>
    <submittedName>
        <fullName evidence="2">Uncharacterized protein</fullName>
    </submittedName>
</protein>
<name>A0AAV5BP48_ELECO</name>
<comment type="caution">
    <text evidence="2">The sequence shown here is derived from an EMBL/GenBank/DDBJ whole genome shotgun (WGS) entry which is preliminary data.</text>
</comment>
<keyword evidence="3" id="KW-1185">Reference proteome</keyword>
<gene>
    <name evidence="2" type="primary">ga04137</name>
    <name evidence="2" type="ORF">PR202_ga04137</name>
</gene>